<protein>
    <submittedName>
        <fullName evidence="1">Gamma carbonic anhydrase family protein</fullName>
    </submittedName>
</protein>
<dbReference type="SUPFAM" id="SSF51161">
    <property type="entry name" value="Trimeric LpxA-like enzymes"/>
    <property type="match status" value="1"/>
</dbReference>
<dbReference type="Pfam" id="PF00132">
    <property type="entry name" value="Hexapep"/>
    <property type="match status" value="1"/>
</dbReference>
<dbReference type="Gene3D" id="2.160.10.10">
    <property type="entry name" value="Hexapeptide repeat proteins"/>
    <property type="match status" value="1"/>
</dbReference>
<proteinExistence type="predicted"/>
<dbReference type="EMBL" id="BMZS01000005">
    <property type="protein sequence ID" value="GHD51822.1"/>
    <property type="molecule type" value="Genomic_DNA"/>
</dbReference>
<dbReference type="InterPro" id="IPR011004">
    <property type="entry name" value="Trimer_LpxA-like_sf"/>
</dbReference>
<accession>A0A918XTB3</accession>
<dbReference type="AlphaFoldDB" id="A0A918XTB3"/>
<dbReference type="InterPro" id="IPR050484">
    <property type="entry name" value="Transf_Hexapept/Carb_Anhydrase"/>
</dbReference>
<dbReference type="InterPro" id="IPR047324">
    <property type="entry name" value="LbH_gamma_CA-like"/>
</dbReference>
<sequence>MLYELDGKRPVCDPTKSWVADSAAVIGDVVLEEDASVWFGATVRGDNDRIHIGRGSNVQDGSVLHVDPGIPLTIGAEVTIGHLVMLHGCTIGDGTLVGIGAVVLNGAKIGENCLIGANALITEGKEIPPRSVVMGAPGKIVREVSDDDLKRIRQGVRSYIERMHLYRDRLKAV</sequence>
<dbReference type="CDD" id="cd04645">
    <property type="entry name" value="LbH_gamma_CA_like"/>
    <property type="match status" value="1"/>
</dbReference>
<comment type="caution">
    <text evidence="1">The sequence shown here is derived from an EMBL/GenBank/DDBJ whole genome shotgun (WGS) entry which is preliminary data.</text>
</comment>
<reference evidence="1" key="1">
    <citation type="journal article" date="2014" name="Int. J. Syst. Evol. Microbiol.">
        <title>Complete genome sequence of Corynebacterium casei LMG S-19264T (=DSM 44701T), isolated from a smear-ripened cheese.</title>
        <authorList>
            <consortium name="US DOE Joint Genome Institute (JGI-PGF)"/>
            <person name="Walter F."/>
            <person name="Albersmeier A."/>
            <person name="Kalinowski J."/>
            <person name="Ruckert C."/>
        </authorList>
    </citation>
    <scope>NUCLEOTIDE SEQUENCE</scope>
    <source>
        <strain evidence="1">KCTC 42651</strain>
    </source>
</reference>
<dbReference type="PANTHER" id="PTHR13061">
    <property type="entry name" value="DYNACTIN SUBUNIT P25"/>
    <property type="match status" value="1"/>
</dbReference>
<organism evidence="1 2">
    <name type="scientific">Thalassobaculum fulvum</name>
    <dbReference type="NCBI Taxonomy" id="1633335"/>
    <lineage>
        <taxon>Bacteria</taxon>
        <taxon>Pseudomonadati</taxon>
        <taxon>Pseudomonadota</taxon>
        <taxon>Alphaproteobacteria</taxon>
        <taxon>Rhodospirillales</taxon>
        <taxon>Thalassobaculaceae</taxon>
        <taxon>Thalassobaculum</taxon>
    </lineage>
</organism>
<evidence type="ECO:0000313" key="1">
    <source>
        <dbReference type="EMBL" id="GHD51822.1"/>
    </source>
</evidence>
<reference evidence="1" key="2">
    <citation type="submission" date="2020-09" db="EMBL/GenBank/DDBJ databases">
        <authorList>
            <person name="Sun Q."/>
            <person name="Kim S."/>
        </authorList>
    </citation>
    <scope>NUCLEOTIDE SEQUENCE</scope>
    <source>
        <strain evidence="1">KCTC 42651</strain>
    </source>
</reference>
<dbReference type="RefSeq" id="WP_189990315.1">
    <property type="nucleotide sequence ID" value="NZ_BMZS01000005.1"/>
</dbReference>
<gene>
    <name evidence="1" type="ORF">GCM10017083_26680</name>
</gene>
<keyword evidence="2" id="KW-1185">Reference proteome</keyword>
<dbReference type="PANTHER" id="PTHR13061:SF29">
    <property type="entry name" value="GAMMA CARBONIC ANHYDRASE-LIKE 1, MITOCHONDRIAL-RELATED"/>
    <property type="match status" value="1"/>
</dbReference>
<dbReference type="Proteomes" id="UP000630353">
    <property type="component" value="Unassembled WGS sequence"/>
</dbReference>
<dbReference type="InterPro" id="IPR001451">
    <property type="entry name" value="Hexapep"/>
</dbReference>
<evidence type="ECO:0000313" key="2">
    <source>
        <dbReference type="Proteomes" id="UP000630353"/>
    </source>
</evidence>
<name>A0A918XTB3_9PROT</name>